<dbReference type="InterPro" id="IPR001764">
    <property type="entry name" value="Glyco_hydro_3_N"/>
</dbReference>
<keyword evidence="3" id="KW-0325">Glycoprotein</keyword>
<evidence type="ECO:0000313" key="7">
    <source>
        <dbReference type="EMBL" id="CAK7262798.1"/>
    </source>
</evidence>
<reference evidence="7 8" key="1">
    <citation type="submission" date="2024-01" db="EMBL/GenBank/DDBJ databases">
        <authorList>
            <person name="Allen C."/>
            <person name="Tagirdzhanova G."/>
        </authorList>
    </citation>
    <scope>NUCLEOTIDE SEQUENCE [LARGE SCALE GENOMIC DNA]</scope>
    <source>
        <strain evidence="7 8">CBS 119000</strain>
    </source>
</reference>
<evidence type="ECO:0000256" key="2">
    <source>
        <dbReference type="ARBA" id="ARBA00022801"/>
    </source>
</evidence>
<dbReference type="Pfam" id="PF00933">
    <property type="entry name" value="Glyco_hydro_3"/>
    <property type="match status" value="1"/>
</dbReference>
<evidence type="ECO:0000259" key="6">
    <source>
        <dbReference type="Pfam" id="PF00933"/>
    </source>
</evidence>
<keyword evidence="4" id="KW-0326">Glycosidase</keyword>
<evidence type="ECO:0000256" key="5">
    <source>
        <dbReference type="SAM" id="MobiDB-lite"/>
    </source>
</evidence>
<dbReference type="SUPFAM" id="SSF55729">
    <property type="entry name" value="Acyl-CoA N-acyltransferases (Nat)"/>
    <property type="match status" value="1"/>
</dbReference>
<dbReference type="InterPro" id="IPR017853">
    <property type="entry name" value="GH"/>
</dbReference>
<comment type="similarity">
    <text evidence="1">Belongs to the glycosyl hydrolase 3 family.</text>
</comment>
<name>A0ABP0D557_9PEZI</name>
<evidence type="ECO:0000313" key="8">
    <source>
        <dbReference type="Proteomes" id="UP001642502"/>
    </source>
</evidence>
<keyword evidence="8" id="KW-1185">Reference proteome</keyword>
<evidence type="ECO:0000256" key="3">
    <source>
        <dbReference type="ARBA" id="ARBA00023180"/>
    </source>
</evidence>
<evidence type="ECO:0000256" key="4">
    <source>
        <dbReference type="ARBA" id="ARBA00023295"/>
    </source>
</evidence>
<dbReference type="PANTHER" id="PTHR30480">
    <property type="entry name" value="BETA-HEXOSAMINIDASE-RELATED"/>
    <property type="match status" value="1"/>
</dbReference>
<proteinExistence type="inferred from homology"/>
<keyword evidence="2" id="KW-0378">Hydrolase</keyword>
<feature type="domain" description="Glycoside hydrolase family 3 N-terminal" evidence="6">
    <location>
        <begin position="17"/>
        <end position="344"/>
    </location>
</feature>
<protein>
    <recommendedName>
        <fullName evidence="6">Glycoside hydrolase family 3 N-terminal domain-containing protein</fullName>
    </recommendedName>
</protein>
<evidence type="ECO:0000256" key="1">
    <source>
        <dbReference type="ARBA" id="ARBA00005336"/>
    </source>
</evidence>
<dbReference type="InterPro" id="IPR050226">
    <property type="entry name" value="NagZ_Beta-hexosaminidase"/>
</dbReference>
<dbReference type="Gene3D" id="3.40.50.1700">
    <property type="entry name" value="Glycoside hydrolase family 3 C-terminal domain"/>
    <property type="match status" value="1"/>
</dbReference>
<feature type="region of interest" description="Disordered" evidence="5">
    <location>
        <begin position="730"/>
        <end position="752"/>
    </location>
</feature>
<dbReference type="InterPro" id="IPR036962">
    <property type="entry name" value="Glyco_hydro_3_N_sf"/>
</dbReference>
<dbReference type="InterPro" id="IPR036881">
    <property type="entry name" value="Glyco_hydro_3_C_sf"/>
</dbReference>
<gene>
    <name evidence="7" type="ORF">SEPCBS119000_000168</name>
</gene>
<sequence length="1054" mass="112715">MPDTLEADLDPLWNNLDWAIGQMLIMGWDGTEVTPQIRNLIEEHHLGSVLLTAKNLKSAQETANLVKELQTIAHDAGHPYPLLIALDQENGGVNSLFDEDYICQFPSAMGIAAAGSPDLAYLIAKATATEISACGVNMILGPVLDVLTNARYQPLGVRATSDDPQEVSQYGIAAMKGYKDAGLATCGKHFPSYGNLDFLGSSLDIPIITQTLEELSLSAIVPFRNAIASGRLDAMFVGGCGIANPSMNVGHACLSDQIVDDLLRNELGFRGVVFSECLEMEALSHDIGVKGGTVMAVEAGCDVVMLCRAYDVQLEAIAGLKLGYANGILNRDRIMTSLRRVLHLKSGCTSWAQALHPPALPLLSKIHTSHLALSCKAYDDSITVMRDRDRLLPLSRSMQQHEELLLLTPLVKPLPASSATKRLENKHLATSTASLQTVHDKWLHRDRSAIMSGEGVFRGLGRSLARARHGKLLHTSYTANGVRPVHENLIHRASTIIIVTADANRNLYQAGFTKHVAMMCSMLRTSGQHKNLIVVAVSSPYDFAMDKTIDPYICTFDFTEMAMSALVRTLFSSKSPSGTLPGNLRKSKKVLKSRRNWLVEPYNRDRHAKGLDELLQAVARASGSHLQYLCSTTASSFELDDSNIEEAHLVVSNSSTQALYGFCATYHVKDSATGIVGGLFVDPAKRNVSVGRSLHRCALRNLLQIPGVVTLQLGSCFPGVFPGIPVLNESESSMTDSTDNTPNVGAEGEGSALAVGPESLGPAASSNTTALRSWFFRGGWEAALPRRITNLVISDLSRWSPPEGLTRQLVSAGVSFDLIQGPELAGGVLEHVAMLASPEVVELYRYALSPTNSNTCAVVRAEISGPGGAGKKAINVHPTAESAGSTDDGANGRTLLGTVIVCSPCSALARFVPPLQPLRSLHDPASAALPSAHHHGSSGNGRSTSFSMEDGLAPGLGFDELATTGGIVAPLVVPGVADSVLTSAPMSSASSTSSVLVLQGLVMMAVRQNKNHRAVRSVLSWVTNEMLEALLGMQFEVLQAFDQFTARAEDMSVL</sequence>
<dbReference type="InterPro" id="IPR016181">
    <property type="entry name" value="Acyl_CoA_acyltransferase"/>
</dbReference>
<comment type="caution">
    <text evidence="7">The sequence shown here is derived from an EMBL/GenBank/DDBJ whole genome shotgun (WGS) entry which is preliminary data.</text>
</comment>
<feature type="compositionally biased region" description="Polar residues" evidence="5">
    <location>
        <begin position="730"/>
        <end position="743"/>
    </location>
</feature>
<feature type="region of interest" description="Disordered" evidence="5">
    <location>
        <begin position="926"/>
        <end position="946"/>
    </location>
</feature>
<dbReference type="SUPFAM" id="SSF51445">
    <property type="entry name" value="(Trans)glycosidases"/>
    <property type="match status" value="1"/>
</dbReference>
<dbReference type="EMBL" id="CAWUON010000001">
    <property type="protein sequence ID" value="CAK7262798.1"/>
    <property type="molecule type" value="Genomic_DNA"/>
</dbReference>
<accession>A0ABP0D557</accession>
<dbReference type="PANTHER" id="PTHR30480:SF8">
    <property type="entry name" value="PUTATIVE (AFU_ORTHOLOGUE AFUA_8G04060)-RELATED"/>
    <property type="match status" value="1"/>
</dbReference>
<organism evidence="7 8">
    <name type="scientific">Sporothrix epigloea</name>
    <dbReference type="NCBI Taxonomy" id="1892477"/>
    <lineage>
        <taxon>Eukaryota</taxon>
        <taxon>Fungi</taxon>
        <taxon>Dikarya</taxon>
        <taxon>Ascomycota</taxon>
        <taxon>Pezizomycotina</taxon>
        <taxon>Sordariomycetes</taxon>
        <taxon>Sordariomycetidae</taxon>
        <taxon>Ophiostomatales</taxon>
        <taxon>Ophiostomataceae</taxon>
        <taxon>Sporothrix</taxon>
    </lineage>
</organism>
<dbReference type="Proteomes" id="UP001642502">
    <property type="component" value="Unassembled WGS sequence"/>
</dbReference>
<dbReference type="Gene3D" id="3.20.20.300">
    <property type="entry name" value="Glycoside hydrolase, family 3, N-terminal domain"/>
    <property type="match status" value="1"/>
</dbReference>